<name>A0A1J1IAF2_9DIPT</name>
<sequence>MSKDSLNFSSSSTNLDIDAYNCPTKVSIKCLLKKNKDAFSIVIAEMIFVGEILPLSRHKIMMED</sequence>
<evidence type="ECO:0000313" key="2">
    <source>
        <dbReference type="Proteomes" id="UP000183832"/>
    </source>
</evidence>
<accession>A0A1J1IAF2</accession>
<gene>
    <name evidence="1" type="ORF">CLUMA_CG010147</name>
</gene>
<keyword evidence="2" id="KW-1185">Reference proteome</keyword>
<dbReference type="EMBL" id="CVRI01000044">
    <property type="protein sequence ID" value="CRK96548.1"/>
    <property type="molecule type" value="Genomic_DNA"/>
</dbReference>
<proteinExistence type="predicted"/>
<dbReference type="Proteomes" id="UP000183832">
    <property type="component" value="Unassembled WGS sequence"/>
</dbReference>
<reference evidence="1 2" key="1">
    <citation type="submission" date="2015-04" db="EMBL/GenBank/DDBJ databases">
        <authorList>
            <person name="Syromyatnikov M.Y."/>
            <person name="Popov V.N."/>
        </authorList>
    </citation>
    <scope>NUCLEOTIDE SEQUENCE [LARGE SCALE GENOMIC DNA]</scope>
</reference>
<dbReference type="AlphaFoldDB" id="A0A1J1IAF2"/>
<organism evidence="1 2">
    <name type="scientific">Clunio marinus</name>
    <dbReference type="NCBI Taxonomy" id="568069"/>
    <lineage>
        <taxon>Eukaryota</taxon>
        <taxon>Metazoa</taxon>
        <taxon>Ecdysozoa</taxon>
        <taxon>Arthropoda</taxon>
        <taxon>Hexapoda</taxon>
        <taxon>Insecta</taxon>
        <taxon>Pterygota</taxon>
        <taxon>Neoptera</taxon>
        <taxon>Endopterygota</taxon>
        <taxon>Diptera</taxon>
        <taxon>Nematocera</taxon>
        <taxon>Chironomoidea</taxon>
        <taxon>Chironomidae</taxon>
        <taxon>Clunio</taxon>
    </lineage>
</organism>
<protein>
    <submittedName>
        <fullName evidence="1">CLUMA_CG010147, isoform A</fullName>
    </submittedName>
</protein>
<evidence type="ECO:0000313" key="1">
    <source>
        <dbReference type="EMBL" id="CRK96548.1"/>
    </source>
</evidence>